<dbReference type="RefSeq" id="WP_307305584.1">
    <property type="nucleotide sequence ID" value="NZ_JAUSRE010000005.1"/>
</dbReference>
<evidence type="ECO:0000256" key="2">
    <source>
        <dbReference type="SAM" id="Phobius"/>
    </source>
</evidence>
<evidence type="ECO:0000313" key="3">
    <source>
        <dbReference type="EMBL" id="MDP9887667.1"/>
    </source>
</evidence>
<sequence>MSRGDIRSSGSTRRLQPTGRAGVDPWLATISTPTVDRHVATVPYVGQAIPVLRQPIVLNVLMYGAPAVLVVTMLAGIWRKSPVDPEAGESRTPRA</sequence>
<reference evidence="3 4" key="1">
    <citation type="submission" date="2023-07" db="EMBL/GenBank/DDBJ databases">
        <title>Sorghum-associated microbial communities from plants grown in Nebraska, USA.</title>
        <authorList>
            <person name="Schachtman D."/>
        </authorList>
    </citation>
    <scope>NUCLEOTIDE SEQUENCE [LARGE SCALE GENOMIC DNA]</scope>
    <source>
        <strain evidence="3 4">CC222</strain>
    </source>
</reference>
<protein>
    <submittedName>
        <fullName evidence="3">Uncharacterized protein</fullName>
    </submittedName>
</protein>
<evidence type="ECO:0000313" key="4">
    <source>
        <dbReference type="Proteomes" id="UP001226577"/>
    </source>
</evidence>
<keyword evidence="2" id="KW-0472">Membrane</keyword>
<keyword evidence="4" id="KW-1185">Reference proteome</keyword>
<feature type="transmembrane region" description="Helical" evidence="2">
    <location>
        <begin position="56"/>
        <end position="78"/>
    </location>
</feature>
<keyword evidence="2" id="KW-0812">Transmembrane</keyword>
<keyword evidence="2" id="KW-1133">Transmembrane helix</keyword>
<evidence type="ECO:0000256" key="1">
    <source>
        <dbReference type="SAM" id="MobiDB-lite"/>
    </source>
</evidence>
<organism evidence="3 4">
    <name type="scientific">Pseudarthrobacter enclensis</name>
    <dbReference type="NCBI Taxonomy" id="993070"/>
    <lineage>
        <taxon>Bacteria</taxon>
        <taxon>Bacillati</taxon>
        <taxon>Actinomycetota</taxon>
        <taxon>Actinomycetes</taxon>
        <taxon>Micrococcales</taxon>
        <taxon>Micrococcaceae</taxon>
        <taxon>Pseudarthrobacter</taxon>
    </lineage>
</organism>
<comment type="caution">
    <text evidence="3">The sequence shown here is derived from an EMBL/GenBank/DDBJ whole genome shotgun (WGS) entry which is preliminary data.</text>
</comment>
<dbReference type="Proteomes" id="UP001226577">
    <property type="component" value="Unassembled WGS sequence"/>
</dbReference>
<name>A0ABT9RRJ6_9MICC</name>
<accession>A0ABT9RRJ6</accession>
<proteinExistence type="predicted"/>
<feature type="region of interest" description="Disordered" evidence="1">
    <location>
        <begin position="1"/>
        <end position="23"/>
    </location>
</feature>
<dbReference type="EMBL" id="JAUSRE010000005">
    <property type="protein sequence ID" value="MDP9887667.1"/>
    <property type="molecule type" value="Genomic_DNA"/>
</dbReference>
<gene>
    <name evidence="3" type="ORF">J2X98_001245</name>
</gene>